<dbReference type="Gene3D" id="2.130.10.80">
    <property type="entry name" value="Galactose oxidase/kelch, beta-propeller"/>
    <property type="match status" value="1"/>
</dbReference>
<comment type="caution">
    <text evidence="1">The sequence shown here is derived from an EMBL/GenBank/DDBJ whole genome shotgun (WGS) entry which is preliminary data.</text>
</comment>
<evidence type="ECO:0000313" key="1">
    <source>
        <dbReference type="EMBL" id="KAF0469876.1"/>
    </source>
</evidence>
<dbReference type="AlphaFoldDB" id="A0A8H3XIG8"/>
<name>A0A8H3XIG8_GIGMA</name>
<evidence type="ECO:0000313" key="2">
    <source>
        <dbReference type="Proteomes" id="UP000439903"/>
    </source>
</evidence>
<dbReference type="InterPro" id="IPR037293">
    <property type="entry name" value="Gal_Oxidase_central_sf"/>
</dbReference>
<keyword evidence="2" id="KW-1185">Reference proteome</keyword>
<dbReference type="Proteomes" id="UP000439903">
    <property type="component" value="Unassembled WGS sequence"/>
</dbReference>
<sequence length="97" mass="10443">MLIYAAVLLPDGVIVYIGECAAAGIWIFDTKSYTWSTKTIGGSSIEPRNGHSAVLTKRGDIIVYSGETNTNGTNTVQSDVLVLDQILESGLIQIFHL</sequence>
<dbReference type="SUPFAM" id="SSF50965">
    <property type="entry name" value="Galactose oxidase, central domain"/>
    <property type="match status" value="1"/>
</dbReference>
<protein>
    <submittedName>
        <fullName evidence="1">Galactose oxidase</fullName>
    </submittedName>
</protein>
<accession>A0A8H3XIG8</accession>
<dbReference type="InterPro" id="IPR011043">
    <property type="entry name" value="Gal_Oxase/kelch_b-propeller"/>
</dbReference>
<organism evidence="1 2">
    <name type="scientific">Gigaspora margarita</name>
    <dbReference type="NCBI Taxonomy" id="4874"/>
    <lineage>
        <taxon>Eukaryota</taxon>
        <taxon>Fungi</taxon>
        <taxon>Fungi incertae sedis</taxon>
        <taxon>Mucoromycota</taxon>
        <taxon>Glomeromycotina</taxon>
        <taxon>Glomeromycetes</taxon>
        <taxon>Diversisporales</taxon>
        <taxon>Gigasporaceae</taxon>
        <taxon>Gigaspora</taxon>
    </lineage>
</organism>
<proteinExistence type="predicted"/>
<reference evidence="1 2" key="1">
    <citation type="journal article" date="2019" name="Environ. Microbiol.">
        <title>At the nexus of three kingdoms: the genome of the mycorrhizal fungus Gigaspora margarita provides insights into plant, endobacterial and fungal interactions.</title>
        <authorList>
            <person name="Venice F."/>
            <person name="Ghignone S."/>
            <person name="Salvioli di Fossalunga A."/>
            <person name="Amselem J."/>
            <person name="Novero M."/>
            <person name="Xianan X."/>
            <person name="Sedzielewska Toro K."/>
            <person name="Morin E."/>
            <person name="Lipzen A."/>
            <person name="Grigoriev I.V."/>
            <person name="Henrissat B."/>
            <person name="Martin F.M."/>
            <person name="Bonfante P."/>
        </authorList>
    </citation>
    <scope>NUCLEOTIDE SEQUENCE [LARGE SCALE GENOMIC DNA]</scope>
    <source>
        <strain evidence="1 2">BEG34</strain>
    </source>
</reference>
<gene>
    <name evidence="1" type="ORF">F8M41_025475</name>
</gene>
<dbReference type="OrthoDB" id="432528at2759"/>
<dbReference type="EMBL" id="WTPW01000911">
    <property type="protein sequence ID" value="KAF0469876.1"/>
    <property type="molecule type" value="Genomic_DNA"/>
</dbReference>